<keyword evidence="4" id="KW-0547">Nucleotide-binding</keyword>
<keyword evidence="3" id="KW-0677">Repeat</keyword>
<feature type="domain" description="ABC transporter" evidence="6">
    <location>
        <begin position="262"/>
        <end position="506"/>
    </location>
</feature>
<dbReference type="Pfam" id="PF00005">
    <property type="entry name" value="ABC_tran"/>
    <property type="match status" value="2"/>
</dbReference>
<name>A0A211ZF43_9PROT</name>
<dbReference type="EMBL" id="NHON01000081">
    <property type="protein sequence ID" value="OWJ63737.1"/>
    <property type="molecule type" value="Genomic_DNA"/>
</dbReference>
<dbReference type="InterPro" id="IPR050107">
    <property type="entry name" value="ABC_carbohydrate_import_ATPase"/>
</dbReference>
<comment type="caution">
    <text evidence="7">The sequence shown here is derived from an EMBL/GenBank/DDBJ whole genome shotgun (WGS) entry which is preliminary data.</text>
</comment>
<evidence type="ECO:0000256" key="4">
    <source>
        <dbReference type="ARBA" id="ARBA00022741"/>
    </source>
</evidence>
<dbReference type="InterPro" id="IPR027417">
    <property type="entry name" value="P-loop_NTPase"/>
</dbReference>
<gene>
    <name evidence="7" type="ORF">BWR60_28250</name>
</gene>
<feature type="domain" description="ABC transporter" evidence="6">
    <location>
        <begin position="11"/>
        <end position="246"/>
    </location>
</feature>
<dbReference type="Gene3D" id="3.40.50.300">
    <property type="entry name" value="P-loop containing nucleotide triphosphate hydrolases"/>
    <property type="match status" value="2"/>
</dbReference>
<dbReference type="GO" id="GO:0005524">
    <property type="term" value="F:ATP binding"/>
    <property type="evidence" value="ECO:0007669"/>
    <property type="project" value="UniProtKB-KW"/>
</dbReference>
<dbReference type="OrthoDB" id="7757085at2"/>
<evidence type="ECO:0000256" key="2">
    <source>
        <dbReference type="ARBA" id="ARBA00022597"/>
    </source>
</evidence>
<dbReference type="RefSeq" id="WP_088155302.1">
    <property type="nucleotide sequence ID" value="NZ_NHON01000081.1"/>
</dbReference>
<dbReference type="SUPFAM" id="SSF52540">
    <property type="entry name" value="P-loop containing nucleoside triphosphate hydrolases"/>
    <property type="match status" value="2"/>
</dbReference>
<evidence type="ECO:0000256" key="1">
    <source>
        <dbReference type="ARBA" id="ARBA00022448"/>
    </source>
</evidence>
<proteinExistence type="predicted"/>
<dbReference type="PANTHER" id="PTHR43790">
    <property type="entry name" value="CARBOHYDRATE TRANSPORT ATP-BINDING PROTEIN MG119-RELATED"/>
    <property type="match status" value="1"/>
</dbReference>
<dbReference type="SMART" id="SM00382">
    <property type="entry name" value="AAA"/>
    <property type="match status" value="2"/>
</dbReference>
<keyword evidence="8" id="KW-1185">Reference proteome</keyword>
<dbReference type="CDD" id="cd03215">
    <property type="entry name" value="ABC_Carb_Monos_II"/>
    <property type="match status" value="1"/>
</dbReference>
<evidence type="ECO:0000313" key="7">
    <source>
        <dbReference type="EMBL" id="OWJ63737.1"/>
    </source>
</evidence>
<accession>A0A211ZF43</accession>
<protein>
    <submittedName>
        <fullName evidence="7">Sugar ABC transporter ATP-binding protein</fullName>
    </submittedName>
</protein>
<dbReference type="AlphaFoldDB" id="A0A211ZF43"/>
<keyword evidence="2" id="KW-0762">Sugar transport</keyword>
<evidence type="ECO:0000259" key="6">
    <source>
        <dbReference type="PROSITE" id="PS50893"/>
    </source>
</evidence>
<evidence type="ECO:0000313" key="8">
    <source>
        <dbReference type="Proteomes" id="UP000196655"/>
    </source>
</evidence>
<keyword evidence="5 7" id="KW-0067">ATP-binding</keyword>
<keyword evidence="1" id="KW-0813">Transport</keyword>
<dbReference type="InterPro" id="IPR017871">
    <property type="entry name" value="ABC_transporter-like_CS"/>
</dbReference>
<dbReference type="GO" id="GO:0016887">
    <property type="term" value="F:ATP hydrolysis activity"/>
    <property type="evidence" value="ECO:0007669"/>
    <property type="project" value="InterPro"/>
</dbReference>
<dbReference type="PROSITE" id="PS00211">
    <property type="entry name" value="ABC_TRANSPORTER_1"/>
    <property type="match status" value="1"/>
</dbReference>
<dbReference type="Proteomes" id="UP000196655">
    <property type="component" value="Unassembled WGS sequence"/>
</dbReference>
<dbReference type="CDD" id="cd03216">
    <property type="entry name" value="ABC_Carb_Monos_I"/>
    <property type="match status" value="1"/>
</dbReference>
<dbReference type="InterPro" id="IPR003593">
    <property type="entry name" value="AAA+_ATPase"/>
</dbReference>
<evidence type="ECO:0000256" key="3">
    <source>
        <dbReference type="ARBA" id="ARBA00022737"/>
    </source>
</evidence>
<sequence length="509" mass="54225">MDLMRSDTPAASLQGVGKSFGHFRALSDVTLDIAPGTAHAFIGANGAGKSTTMGLLSGRLTPSQGHIEVQGRRLAPGDPRASRAAGIVAIYQELTIVPDLSAADNVFLGQFPSRRGLLRQGEMRQRFLDLGRRLRVAIPPDERAGRLSIADQQMLEIMRGLEAKARMILLDEPTAALAPPERRILFDRLAELRGGGVTIVLVSHNLDEVLAIADQISVFRDGRLVESRARSGWTKRGMVGAMLGHGPPEIGSATAGRAQPRPRAPVLEATGIEVEGLISDIDIALREGEIVGIGGLVGSGRSTLLRALAGLEPRARGRIRISGDPARPLPRTPRQALDLGIALVPEDRKGQGLALSMTARDNILLSDFAAVATGGLLSERMMTARAAALASAYGFDAHRLSVEARHLSGGNQQKLLLARWSHRKPRVLLADEPTRGVDVGAKEEILLMFRRLADEGLAIILVSSELEEIAANADRILVLSAGKPAGWLPAGSHVSQILDKAFAVEPPHG</sequence>
<dbReference type="PANTHER" id="PTHR43790:SF9">
    <property type="entry name" value="GALACTOFURANOSE TRANSPORTER ATP-BINDING PROTEIN YTFR"/>
    <property type="match status" value="1"/>
</dbReference>
<organism evidence="7 8">
    <name type="scientific">Inquilinus limosus</name>
    <dbReference type="NCBI Taxonomy" id="171674"/>
    <lineage>
        <taxon>Bacteria</taxon>
        <taxon>Pseudomonadati</taxon>
        <taxon>Pseudomonadota</taxon>
        <taxon>Alphaproteobacteria</taxon>
        <taxon>Rhodospirillales</taxon>
        <taxon>Rhodospirillaceae</taxon>
        <taxon>Inquilinus</taxon>
    </lineage>
</organism>
<dbReference type="InterPro" id="IPR003439">
    <property type="entry name" value="ABC_transporter-like_ATP-bd"/>
</dbReference>
<dbReference type="PROSITE" id="PS50893">
    <property type="entry name" value="ABC_TRANSPORTER_2"/>
    <property type="match status" value="2"/>
</dbReference>
<reference evidence="8" key="1">
    <citation type="submission" date="2017-05" db="EMBL/GenBank/DDBJ databases">
        <authorList>
            <person name="Macchi M."/>
            <person name="Festa S."/>
            <person name="Coppotelli B.M."/>
            <person name="Morelli I.S."/>
        </authorList>
    </citation>
    <scope>NUCLEOTIDE SEQUENCE [LARGE SCALE GENOMIC DNA]</scope>
    <source>
        <strain evidence="8">I</strain>
    </source>
</reference>
<evidence type="ECO:0000256" key="5">
    <source>
        <dbReference type="ARBA" id="ARBA00022840"/>
    </source>
</evidence>